<protein>
    <submittedName>
        <fullName evidence="2">Uncharacterized protein</fullName>
    </submittedName>
</protein>
<evidence type="ECO:0000313" key="3">
    <source>
        <dbReference type="Proteomes" id="UP001320513"/>
    </source>
</evidence>
<organism evidence="2 3">
    <name type="scientific">Pseudomonas maioricensis</name>
    <dbReference type="NCBI Taxonomy" id="1766623"/>
    <lineage>
        <taxon>Bacteria</taxon>
        <taxon>Pseudomonadati</taxon>
        <taxon>Pseudomonadota</taxon>
        <taxon>Gammaproteobacteria</taxon>
        <taxon>Pseudomonadales</taxon>
        <taxon>Pseudomonadaceae</taxon>
        <taxon>Pseudomonas</taxon>
    </lineage>
</organism>
<sequence length="67" mass="7528">MNESPDPSAVFAKATPPAAYVGAQVLQIPIETWISVLTVVYLVLAISTLIFPGWRSLVASWWRKWRK</sequence>
<evidence type="ECO:0000313" key="2">
    <source>
        <dbReference type="EMBL" id="MCI8212596.1"/>
    </source>
</evidence>
<feature type="transmembrane region" description="Helical" evidence="1">
    <location>
        <begin position="33"/>
        <end position="54"/>
    </location>
</feature>
<keyword evidence="3" id="KW-1185">Reference proteome</keyword>
<keyword evidence="1" id="KW-0472">Membrane</keyword>
<name>A0ABS9ZQZ1_9PSED</name>
<keyword evidence="1" id="KW-0812">Transmembrane</keyword>
<dbReference type="Proteomes" id="UP001320513">
    <property type="component" value="Unassembled WGS sequence"/>
</dbReference>
<dbReference type="EMBL" id="LOHG01000024">
    <property type="protein sequence ID" value="MCI8212596.1"/>
    <property type="molecule type" value="Genomic_DNA"/>
</dbReference>
<reference evidence="2 3" key="1">
    <citation type="submission" date="2015-12" db="EMBL/GenBank/DDBJ databases">
        <title>Phylogenomics in the description of a new species in the Pseudomonas syringae group.</title>
        <authorList>
            <person name="Busquets A."/>
            <person name="Gomila M."/>
            <person name="Beiki F."/>
            <person name="Rahimian H."/>
            <person name="Mulet M."/>
            <person name="Sanchez D."/>
            <person name="Garcia-Valdes E."/>
            <person name="Lalucat J."/>
        </authorList>
    </citation>
    <scope>NUCLEOTIDE SEQUENCE [LARGE SCALE GENOMIC DNA]</scope>
    <source>
        <strain evidence="2 3">S25</strain>
    </source>
</reference>
<proteinExistence type="predicted"/>
<accession>A0ABS9ZQZ1</accession>
<keyword evidence="1" id="KW-1133">Transmembrane helix</keyword>
<evidence type="ECO:0000256" key="1">
    <source>
        <dbReference type="SAM" id="Phobius"/>
    </source>
</evidence>
<gene>
    <name evidence="2" type="ORF">AUC61_23985</name>
</gene>
<comment type="caution">
    <text evidence="2">The sequence shown here is derived from an EMBL/GenBank/DDBJ whole genome shotgun (WGS) entry which is preliminary data.</text>
</comment>